<dbReference type="GO" id="GO:0005886">
    <property type="term" value="C:plasma membrane"/>
    <property type="evidence" value="ECO:0007669"/>
    <property type="project" value="UniProtKB-SubCell"/>
</dbReference>
<evidence type="ECO:0000256" key="3">
    <source>
        <dbReference type="ARBA" id="ARBA00022692"/>
    </source>
</evidence>
<dbReference type="Pfam" id="PF03631">
    <property type="entry name" value="Virul_fac_BrkB"/>
    <property type="match status" value="1"/>
</dbReference>
<dbReference type="PANTHER" id="PTHR30213:SF0">
    <property type="entry name" value="UPF0761 MEMBRANE PROTEIN YIHY"/>
    <property type="match status" value="1"/>
</dbReference>
<feature type="transmembrane region" description="Helical" evidence="7">
    <location>
        <begin position="115"/>
        <end position="137"/>
    </location>
</feature>
<organism evidence="8 9">
    <name type="scientific">Pseudosporangium ferrugineum</name>
    <dbReference type="NCBI Taxonomy" id="439699"/>
    <lineage>
        <taxon>Bacteria</taxon>
        <taxon>Bacillati</taxon>
        <taxon>Actinomycetota</taxon>
        <taxon>Actinomycetes</taxon>
        <taxon>Micromonosporales</taxon>
        <taxon>Micromonosporaceae</taxon>
        <taxon>Pseudosporangium</taxon>
    </lineage>
</organism>
<protein>
    <submittedName>
        <fullName evidence="8">Membrane protein</fullName>
    </submittedName>
</protein>
<dbReference type="AlphaFoldDB" id="A0A2T0RGB5"/>
<comment type="caution">
    <text evidence="8">The sequence shown here is derived from an EMBL/GenBank/DDBJ whole genome shotgun (WGS) entry which is preliminary data.</text>
</comment>
<evidence type="ECO:0000256" key="1">
    <source>
        <dbReference type="ARBA" id="ARBA00004651"/>
    </source>
</evidence>
<keyword evidence="9" id="KW-1185">Reference proteome</keyword>
<comment type="subcellular location">
    <subcellularLocation>
        <location evidence="1">Cell membrane</location>
        <topology evidence="1">Multi-pass membrane protein</topology>
    </subcellularLocation>
</comment>
<keyword evidence="5 7" id="KW-0472">Membrane</keyword>
<feature type="compositionally biased region" description="Basic residues" evidence="6">
    <location>
        <begin position="308"/>
        <end position="317"/>
    </location>
</feature>
<dbReference type="Proteomes" id="UP000239209">
    <property type="component" value="Unassembled WGS sequence"/>
</dbReference>
<feature type="transmembrane region" description="Helical" evidence="7">
    <location>
        <begin position="267"/>
        <end position="287"/>
    </location>
</feature>
<keyword evidence="3 7" id="KW-0812">Transmembrane</keyword>
<reference evidence="8 9" key="1">
    <citation type="submission" date="2018-03" db="EMBL/GenBank/DDBJ databases">
        <title>Genomic Encyclopedia of Archaeal and Bacterial Type Strains, Phase II (KMG-II): from individual species to whole genera.</title>
        <authorList>
            <person name="Goeker M."/>
        </authorList>
    </citation>
    <scope>NUCLEOTIDE SEQUENCE [LARGE SCALE GENOMIC DNA]</scope>
    <source>
        <strain evidence="8 9">DSM 45348</strain>
    </source>
</reference>
<name>A0A2T0RGB5_9ACTN</name>
<evidence type="ECO:0000313" key="9">
    <source>
        <dbReference type="Proteomes" id="UP000239209"/>
    </source>
</evidence>
<gene>
    <name evidence="8" type="ORF">CLV70_12586</name>
</gene>
<evidence type="ECO:0000256" key="5">
    <source>
        <dbReference type="ARBA" id="ARBA00023136"/>
    </source>
</evidence>
<feature type="region of interest" description="Disordered" evidence="6">
    <location>
        <begin position="300"/>
        <end position="331"/>
    </location>
</feature>
<dbReference type="InterPro" id="IPR017039">
    <property type="entry name" value="Virul_fac_BrkB"/>
</dbReference>
<evidence type="ECO:0000256" key="7">
    <source>
        <dbReference type="SAM" id="Phobius"/>
    </source>
</evidence>
<evidence type="ECO:0000256" key="6">
    <source>
        <dbReference type="SAM" id="MobiDB-lite"/>
    </source>
</evidence>
<feature type="transmembrane region" description="Helical" evidence="7">
    <location>
        <begin position="43"/>
        <end position="67"/>
    </location>
</feature>
<dbReference type="PANTHER" id="PTHR30213">
    <property type="entry name" value="INNER MEMBRANE PROTEIN YHJD"/>
    <property type="match status" value="1"/>
</dbReference>
<feature type="transmembrane region" description="Helical" evidence="7">
    <location>
        <begin position="234"/>
        <end position="255"/>
    </location>
</feature>
<dbReference type="EMBL" id="PVZG01000025">
    <property type="protein sequence ID" value="PRY20205.1"/>
    <property type="molecule type" value="Genomic_DNA"/>
</dbReference>
<sequence>MNGGVVMLAVRRWPGRARDGVREAGHIFVRMARAAMRDRVHGLAAEASFWTMLSLPPLLLALLTLIGELGAVFGTDMATPVANAVVDWADGVFTDRTMHDVVRPLVTTTLREGGAGVLTLSLLLALWSGSAAVNAYISAITLAYDMDGLRSFWRTRLLSLAVYLSSLVIGSVLLPLLVLGPVTAGDLLAGVAGGHLTWLVTAGYWPLVITLALVGLTSLYHVAVPVRTRWRRDLPGAVVAVLLWLGGSAGLRFYLASGGGGHAGAAAAPIAVLIFFFVTALAVLIGAELNASIDDFQPDASTATGRREARRRRRVRNRSGAGDLRPAQNET</sequence>
<dbReference type="PIRSF" id="PIRSF035875">
    <property type="entry name" value="RNase_BN"/>
    <property type="match status" value="1"/>
</dbReference>
<proteinExistence type="predicted"/>
<feature type="transmembrane region" description="Helical" evidence="7">
    <location>
        <begin position="157"/>
        <end position="182"/>
    </location>
</feature>
<keyword evidence="4 7" id="KW-1133">Transmembrane helix</keyword>
<accession>A0A2T0RGB5</accession>
<feature type="transmembrane region" description="Helical" evidence="7">
    <location>
        <begin position="202"/>
        <end position="222"/>
    </location>
</feature>
<evidence type="ECO:0000313" key="8">
    <source>
        <dbReference type="EMBL" id="PRY20205.1"/>
    </source>
</evidence>
<evidence type="ECO:0000256" key="2">
    <source>
        <dbReference type="ARBA" id="ARBA00022475"/>
    </source>
</evidence>
<keyword evidence="2" id="KW-1003">Cell membrane</keyword>
<evidence type="ECO:0000256" key="4">
    <source>
        <dbReference type="ARBA" id="ARBA00022989"/>
    </source>
</evidence>